<gene>
    <name evidence="1" type="ORF">GPUH_LOCUS12695</name>
</gene>
<organism evidence="1 2">
    <name type="scientific">Gongylonema pulchrum</name>
    <dbReference type="NCBI Taxonomy" id="637853"/>
    <lineage>
        <taxon>Eukaryota</taxon>
        <taxon>Metazoa</taxon>
        <taxon>Ecdysozoa</taxon>
        <taxon>Nematoda</taxon>
        <taxon>Chromadorea</taxon>
        <taxon>Rhabditida</taxon>
        <taxon>Spirurina</taxon>
        <taxon>Spiruromorpha</taxon>
        <taxon>Spiruroidea</taxon>
        <taxon>Gongylonematidae</taxon>
        <taxon>Gongylonema</taxon>
    </lineage>
</organism>
<reference evidence="1 2" key="1">
    <citation type="submission" date="2018-11" db="EMBL/GenBank/DDBJ databases">
        <authorList>
            <consortium name="Pathogen Informatics"/>
        </authorList>
    </citation>
    <scope>NUCLEOTIDE SEQUENCE [LARGE SCALE GENOMIC DNA]</scope>
</reference>
<sequence>MHRQSCVHRRNRFIRKPYDIDVLLGYDKENTFEQMEARFAASARDHRLSSVSDSKKAKKRGRSKKKKIWISELRDIDKIYKTSELRDIINSVEM</sequence>
<protein>
    <submittedName>
        <fullName evidence="1">Uncharacterized protein</fullName>
    </submittedName>
</protein>
<evidence type="ECO:0000313" key="2">
    <source>
        <dbReference type="Proteomes" id="UP000271098"/>
    </source>
</evidence>
<dbReference type="OrthoDB" id="5874817at2759"/>
<dbReference type="EMBL" id="UYRT01079530">
    <property type="protein sequence ID" value="VDN20895.1"/>
    <property type="molecule type" value="Genomic_DNA"/>
</dbReference>
<dbReference type="Proteomes" id="UP000271098">
    <property type="component" value="Unassembled WGS sequence"/>
</dbReference>
<proteinExistence type="predicted"/>
<name>A0A3P7LUV9_9BILA</name>
<dbReference type="AlphaFoldDB" id="A0A3P7LUV9"/>
<keyword evidence="2" id="KW-1185">Reference proteome</keyword>
<accession>A0A3P7LUV9</accession>
<evidence type="ECO:0000313" key="1">
    <source>
        <dbReference type="EMBL" id="VDN20895.1"/>
    </source>
</evidence>